<evidence type="ECO:0000313" key="3">
    <source>
        <dbReference type="EMBL" id="MBC5786916.1"/>
    </source>
</evidence>
<reference evidence="3 4" key="1">
    <citation type="submission" date="2020-08" db="EMBL/GenBank/DDBJ databases">
        <title>Genome public.</title>
        <authorList>
            <person name="Liu C."/>
            <person name="Sun Q."/>
        </authorList>
    </citation>
    <scope>NUCLEOTIDE SEQUENCE [LARGE SCALE GENOMIC DNA]</scope>
    <source>
        <strain evidence="3 4">NSJ-27</strain>
    </source>
</reference>
<dbReference type="Proteomes" id="UP000649151">
    <property type="component" value="Unassembled WGS sequence"/>
</dbReference>
<evidence type="ECO:0000313" key="4">
    <source>
        <dbReference type="Proteomes" id="UP000649151"/>
    </source>
</evidence>
<dbReference type="InterPro" id="IPR010572">
    <property type="entry name" value="Tail_dom"/>
</dbReference>
<dbReference type="EMBL" id="JACOQK010000001">
    <property type="protein sequence ID" value="MBC5786916.1"/>
    <property type="molecule type" value="Genomic_DNA"/>
</dbReference>
<feature type="domain" description="Tail spike" evidence="1">
    <location>
        <begin position="106"/>
        <end position="348"/>
    </location>
</feature>
<proteinExistence type="predicted"/>
<evidence type="ECO:0000259" key="2">
    <source>
        <dbReference type="Pfam" id="PF18994"/>
    </source>
</evidence>
<gene>
    <name evidence="3" type="ORF">H8Z77_02615</name>
</gene>
<accession>A0ABR7IP59</accession>
<dbReference type="RefSeq" id="WP_186996092.1">
    <property type="nucleotide sequence ID" value="NZ_JACOQK010000001.1"/>
</dbReference>
<comment type="caution">
    <text evidence="3">The sequence shown here is derived from an EMBL/GenBank/DDBJ whole genome shotgun (WGS) entry which is preliminary data.</text>
</comment>
<sequence>MIILYDTNNQPMYPLEVDPDSYVITHKASGLDLLSFDLPVNHEHLPHLGEEIRVEAEGNLYVIKSLDDSGDGVSVDCELDLDAWKTEIRKTFTTESGEGDTKTDTPITLAQVLEQITPTGWSCSTSGLNSSQTASFKLENVTNYDILSKAMKEYDDVGYRFDTKVTAGGKDKTLSVFSTNNKEPSAVYVTDELNLESLKFSGDSTDLVTRLYAYGKDGLTMAGASGGSDGQTYGLEYVEDTSYTKQIICGVMKDTSIEDANELKAAAEKKLKELAYPKRSYQCSVVDLAKLNPEYSFLTFQMYQVVTLIDRTRNTTVNHQVVEYKEYPLKPEKNVVTLSTTAPRIETSIGNIQNSIQEQQDYTNNELQNAIQHATDLITGVDGGVIKIRFQKGKPAELLILKDDTDSWETTPMWRWNANGLGYSQEGLNGNYELAMTMDGQINANYITSGVLKSSVEIPNPNYKNDPDKEPEYIPNLMFDLNQGQLMAPGLTVYSPNDSTIGFSGDGEKYITFNSNSGNAVFIYFNSRNNSSRIGNYGEGNEGSIYIESGMAGQTMQPGKIIFRGINSTPTSNADANVEIYGSLNVNGVNITRAVQALVEIQAQQRNLTSEQQAKLSAITEELEQAERKRSQQEYPES</sequence>
<dbReference type="InterPro" id="IPR044051">
    <property type="entry name" value="Prophage_tail_N"/>
</dbReference>
<name>A0ABR7IP59_9CLOT</name>
<organism evidence="3 4">
    <name type="scientific">Clostridium facile</name>
    <dbReference type="NCBI Taxonomy" id="2763035"/>
    <lineage>
        <taxon>Bacteria</taxon>
        <taxon>Bacillati</taxon>
        <taxon>Bacillota</taxon>
        <taxon>Clostridia</taxon>
        <taxon>Eubacteriales</taxon>
        <taxon>Clostridiaceae</taxon>
        <taxon>Clostridium</taxon>
    </lineage>
</organism>
<protein>
    <submittedName>
        <fullName evidence="3">Phage tail protein</fullName>
    </submittedName>
</protein>
<dbReference type="InterPro" id="IPR007119">
    <property type="entry name" value="Phage_tail_spike_N"/>
</dbReference>
<feature type="domain" description="Prophage endopeptidase tail N-terminal" evidence="2">
    <location>
        <begin position="2"/>
        <end position="73"/>
    </location>
</feature>
<dbReference type="Pfam" id="PF18994">
    <property type="entry name" value="Prophage_tailD1"/>
    <property type="match status" value="1"/>
</dbReference>
<evidence type="ECO:0000259" key="1">
    <source>
        <dbReference type="Pfam" id="PF06605"/>
    </source>
</evidence>
<keyword evidence="4" id="KW-1185">Reference proteome</keyword>
<dbReference type="Pfam" id="PF06605">
    <property type="entry name" value="Prophage_tail"/>
    <property type="match status" value="1"/>
</dbReference>
<dbReference type="NCBIfam" id="TIGR01665">
    <property type="entry name" value="put_anti_recept"/>
    <property type="match status" value="1"/>
</dbReference>